<gene>
    <name evidence="2" type="ORF">DP114_33000</name>
</gene>
<dbReference type="Pfam" id="PF26395">
    <property type="entry name" value="E2-CBASS"/>
    <property type="match status" value="1"/>
</dbReference>
<sequence length="150" mass="17145">MGLSKAEFLLLKPAINLGLQNLHILRRFPGFVYKRELGVAIWRGTLQPRQLSPKYRVAVRYKLSSHPTVNVISPALVSRTPHLWNDGSLCLYYPKEKPWQADMLIAQTIIPWTALWLYYYELWLDTGRWLGPSSHASDPKLLNGSANSVS</sequence>
<keyword evidence="3" id="KW-1185">Reference proteome</keyword>
<organism evidence="2 3">
    <name type="scientific">Brasilonema sennae CENA114</name>
    <dbReference type="NCBI Taxonomy" id="415709"/>
    <lineage>
        <taxon>Bacteria</taxon>
        <taxon>Bacillati</taxon>
        <taxon>Cyanobacteriota</taxon>
        <taxon>Cyanophyceae</taxon>
        <taxon>Nostocales</taxon>
        <taxon>Scytonemataceae</taxon>
        <taxon>Brasilonema</taxon>
        <taxon>Bromeliae group (in: Brasilonema)</taxon>
    </lineage>
</organism>
<reference evidence="2 3" key="1">
    <citation type="submission" date="2018-06" db="EMBL/GenBank/DDBJ databases">
        <title>Comparative genomics of Brasilonema spp. strains.</title>
        <authorList>
            <person name="Alvarenga D.O."/>
            <person name="Fiore M.F."/>
            <person name="Varani A.M."/>
        </authorList>
    </citation>
    <scope>NUCLEOTIDE SEQUENCE [LARGE SCALE GENOMIC DNA]</scope>
    <source>
        <strain evidence="2 3">CENA114</strain>
        <plasmid evidence="3">pboct1</plasmid>
    </source>
</reference>
<accession>A0A856MQK3</accession>
<dbReference type="Proteomes" id="UP000503129">
    <property type="component" value="Plasmid pBOCT1"/>
</dbReference>
<dbReference type="KEGG" id="bsen:DP114_33000"/>
<evidence type="ECO:0000259" key="1">
    <source>
        <dbReference type="Pfam" id="PF26395"/>
    </source>
</evidence>
<dbReference type="RefSeq" id="WP_169267307.1">
    <property type="nucleotide sequence ID" value="NZ_CAWOXK010000002.1"/>
</dbReference>
<geneLocation type="plasmid" evidence="3">
    <name>pboct1</name>
</geneLocation>
<evidence type="ECO:0000313" key="2">
    <source>
        <dbReference type="EMBL" id="QDL12584.1"/>
    </source>
</evidence>
<keyword evidence="2" id="KW-0614">Plasmid</keyword>
<dbReference type="AlphaFoldDB" id="A0A856MQK3"/>
<proteinExistence type="predicted"/>
<name>A0A856MQK3_9CYAN</name>
<evidence type="ECO:0000313" key="3">
    <source>
        <dbReference type="Proteomes" id="UP000503129"/>
    </source>
</evidence>
<dbReference type="InterPro" id="IPR058588">
    <property type="entry name" value="E2-CBASS"/>
</dbReference>
<feature type="domain" description="Type II CBASS E2 protein" evidence="1">
    <location>
        <begin position="22"/>
        <end position="135"/>
    </location>
</feature>
<protein>
    <recommendedName>
        <fullName evidence="1">Type II CBASS E2 protein domain-containing protein</fullName>
    </recommendedName>
</protein>
<dbReference type="EMBL" id="CP030119">
    <property type="protein sequence ID" value="QDL12584.1"/>
    <property type="molecule type" value="Genomic_DNA"/>
</dbReference>